<evidence type="ECO:0000256" key="5">
    <source>
        <dbReference type="ARBA" id="ARBA00022630"/>
    </source>
</evidence>
<dbReference type="InterPro" id="IPR037225">
    <property type="entry name" value="Nuo51_FMN-bd_sf"/>
</dbReference>
<evidence type="ECO:0000256" key="9">
    <source>
        <dbReference type="ARBA" id="ARBA00022967"/>
    </source>
</evidence>
<keyword evidence="10 14" id="KW-0408">Iron</keyword>
<keyword evidence="6 14" id="KW-0288">FMN</keyword>
<dbReference type="Gene3D" id="3.40.50.11540">
    <property type="entry name" value="NADH-ubiquinone oxidoreductase 51kDa subunit"/>
    <property type="match status" value="1"/>
</dbReference>
<evidence type="ECO:0000256" key="1">
    <source>
        <dbReference type="ARBA" id="ARBA00001917"/>
    </source>
</evidence>
<keyword evidence="12 14" id="KW-0520">NAD</keyword>
<dbReference type="NCBIfam" id="NF010120">
    <property type="entry name" value="PRK13596.1"/>
    <property type="match status" value="1"/>
</dbReference>
<keyword evidence="11 14" id="KW-0411">Iron-sulfur</keyword>
<dbReference type="NCBIfam" id="TIGR01959">
    <property type="entry name" value="nuoF_fam"/>
    <property type="match status" value="1"/>
</dbReference>
<dbReference type="FunFam" id="3.40.50.11540:FF:000001">
    <property type="entry name" value="NADH dehydrogenase [ubiquinone] flavoprotein 1, mitochondrial"/>
    <property type="match status" value="1"/>
</dbReference>
<dbReference type="GO" id="GO:0048038">
    <property type="term" value="F:quinone binding"/>
    <property type="evidence" value="ECO:0007669"/>
    <property type="project" value="UniProtKB-KW"/>
</dbReference>
<evidence type="ECO:0000256" key="10">
    <source>
        <dbReference type="ARBA" id="ARBA00023004"/>
    </source>
</evidence>
<dbReference type="InterPro" id="IPR001949">
    <property type="entry name" value="NADH-UbQ_OxRdtase_51kDa_CS"/>
</dbReference>
<dbReference type="FunFam" id="1.20.1440.230:FF:000001">
    <property type="entry name" value="Mitochondrial NADH dehydrogenase flavoprotein 1"/>
    <property type="match status" value="1"/>
</dbReference>
<proteinExistence type="inferred from homology"/>
<organism evidence="16 17">
    <name type="scientific">Kangiella geojedonensis</name>
    <dbReference type="NCBI Taxonomy" id="914150"/>
    <lineage>
        <taxon>Bacteria</taxon>
        <taxon>Pseudomonadati</taxon>
        <taxon>Pseudomonadota</taxon>
        <taxon>Gammaproteobacteria</taxon>
        <taxon>Kangiellales</taxon>
        <taxon>Kangiellaceae</taxon>
        <taxon>Kangiella</taxon>
    </lineage>
</organism>
<accession>A0A0F6TRX2</accession>
<sequence length="427" mass="46511">MANEVCFRTLELDKPWTLATYKSAGGYAMWRKILAEQTPPEEIIEELKLSALRGRGGAGFPTGLKWSFMPKHAPGQKYVVCNSDEGEPGTFKDRDILRYNPHQLIEGMAIAGYVTGATVGYNYMRGEFYEPIERFEEALQEAYDAGLLGKNILQSGVDFDLHSHIGAGAYICGEETALLESLEGKKGQPRFKPPFPANYGLFGRPTNVNNTESYASVPIILEKGGQWFLDLGKENNGGTKIFSVSGHVNKPGNYEIGLGTPFKDLLEMAGGMKDGKKLKAVIPGGSSAPVLPADVMMDITMDYDALGKAGSMLGSGAVIIMDEDTDMVEVLGRIAHFYYEESCGQCTPCREGTGWMSRMIARIARGEGQITDLDKLDEIAGNIMGRTICALGDAAAMPVQSFIKYFKDEFVAKIEQAQAGKKARKAS</sequence>
<dbReference type="OrthoDB" id="9805533at2"/>
<dbReference type="Gene3D" id="6.10.250.1450">
    <property type="match status" value="1"/>
</dbReference>
<dbReference type="GO" id="GO:0003954">
    <property type="term" value="F:NADH dehydrogenase activity"/>
    <property type="evidence" value="ECO:0007669"/>
    <property type="project" value="TreeGrafter"/>
</dbReference>
<evidence type="ECO:0000256" key="14">
    <source>
        <dbReference type="RuleBase" id="RU364066"/>
    </source>
</evidence>
<keyword evidence="7 14" id="KW-0874">Quinone</keyword>
<evidence type="ECO:0000256" key="3">
    <source>
        <dbReference type="ARBA" id="ARBA00007523"/>
    </source>
</evidence>
<dbReference type="Gene3D" id="1.20.1440.230">
    <property type="entry name" value="NADH-ubiquinone oxidoreductase 51kDa subunit, iron-sulphur binding domain"/>
    <property type="match status" value="1"/>
</dbReference>
<dbReference type="Proteomes" id="UP000034071">
    <property type="component" value="Chromosome"/>
</dbReference>
<evidence type="ECO:0000256" key="6">
    <source>
        <dbReference type="ARBA" id="ARBA00022643"/>
    </source>
</evidence>
<dbReference type="GO" id="GO:0046872">
    <property type="term" value="F:metal ion binding"/>
    <property type="evidence" value="ECO:0007669"/>
    <property type="project" value="UniProtKB-KW"/>
</dbReference>
<dbReference type="EMBL" id="CP010975">
    <property type="protein sequence ID" value="AKE52995.1"/>
    <property type="molecule type" value="Genomic_DNA"/>
</dbReference>
<dbReference type="Pfam" id="PF10589">
    <property type="entry name" value="NADH_4Fe-4S"/>
    <property type="match status" value="1"/>
</dbReference>
<dbReference type="SUPFAM" id="SSF142019">
    <property type="entry name" value="Nqo1 FMN-binding domain-like"/>
    <property type="match status" value="1"/>
</dbReference>
<evidence type="ECO:0000256" key="13">
    <source>
        <dbReference type="ARBA" id="ARBA00047712"/>
    </source>
</evidence>
<dbReference type="PANTHER" id="PTHR11780">
    <property type="entry name" value="NADH-UBIQUINONE OXIDOREDUCTASE FLAVOPROTEIN 1 NDUFV1"/>
    <property type="match status" value="1"/>
</dbReference>
<dbReference type="HOGENOM" id="CLU_014881_0_1_6"/>
<dbReference type="STRING" id="914150.TQ33_2066"/>
<evidence type="ECO:0000256" key="8">
    <source>
        <dbReference type="ARBA" id="ARBA00022723"/>
    </source>
</evidence>
<keyword evidence="9" id="KW-1278">Translocase</keyword>
<dbReference type="AlphaFoldDB" id="A0A0F6TRX2"/>
<dbReference type="InterPro" id="IPR050837">
    <property type="entry name" value="ComplexI_51kDa_subunit"/>
</dbReference>
<dbReference type="Gene3D" id="3.10.20.600">
    <property type="match status" value="1"/>
</dbReference>
<evidence type="ECO:0000256" key="4">
    <source>
        <dbReference type="ARBA" id="ARBA00022485"/>
    </source>
</evidence>
<keyword evidence="4 14" id="KW-0004">4Fe-4S</keyword>
<keyword evidence="8 14" id="KW-0479">Metal-binding</keyword>
<gene>
    <name evidence="16" type="ORF">TQ33_2066</name>
</gene>
<dbReference type="PROSITE" id="PS00645">
    <property type="entry name" value="COMPLEX1_51K_2"/>
    <property type="match status" value="1"/>
</dbReference>
<dbReference type="GO" id="GO:0051539">
    <property type="term" value="F:4 iron, 4 sulfur cluster binding"/>
    <property type="evidence" value="ECO:0007669"/>
    <property type="project" value="UniProtKB-UniRule"/>
</dbReference>
<dbReference type="GO" id="GO:0008137">
    <property type="term" value="F:NADH dehydrogenase (ubiquinone) activity"/>
    <property type="evidence" value="ECO:0007669"/>
    <property type="project" value="InterPro"/>
</dbReference>
<dbReference type="SUPFAM" id="SSF140490">
    <property type="entry name" value="Nqo1C-terminal domain-like"/>
    <property type="match status" value="1"/>
</dbReference>
<dbReference type="RefSeq" id="WP_046561992.1">
    <property type="nucleotide sequence ID" value="NZ_CP010975.1"/>
</dbReference>
<keyword evidence="17" id="KW-1185">Reference proteome</keyword>
<reference evidence="16 17" key="1">
    <citation type="submission" date="2015-02" db="EMBL/GenBank/DDBJ databases">
        <title>Complete genome sequence of Kangiella geojedonensis strain YCS-5T.</title>
        <authorList>
            <person name="Kim K.M."/>
        </authorList>
    </citation>
    <scope>NUCLEOTIDE SEQUENCE [LARGE SCALE GENOMIC DNA]</scope>
    <source>
        <strain evidence="16 17">YCS-5</strain>
    </source>
</reference>
<comment type="cofactor">
    <cofactor evidence="1 14">
        <name>FMN</name>
        <dbReference type="ChEBI" id="CHEBI:58210"/>
    </cofactor>
</comment>
<feature type="domain" description="NADH-ubiquinone oxidoreductase 51kDa subunit iron-sulphur binding" evidence="15">
    <location>
        <begin position="328"/>
        <end position="373"/>
    </location>
</feature>
<dbReference type="GO" id="GO:0051287">
    <property type="term" value="F:NAD binding"/>
    <property type="evidence" value="ECO:0007669"/>
    <property type="project" value="UniProtKB-UniRule"/>
</dbReference>
<dbReference type="InterPro" id="IPR019575">
    <property type="entry name" value="Nuop51_4Fe4S-bd"/>
</dbReference>
<comment type="function">
    <text evidence="14">NDH-1 shuttles electrons from NADH, via FMN and iron-sulfur (Fe-S) centers, to quinones in the respiratory chain.</text>
</comment>
<dbReference type="SMART" id="SM00928">
    <property type="entry name" value="NADH_4Fe-4S"/>
    <property type="match status" value="1"/>
</dbReference>
<evidence type="ECO:0000256" key="12">
    <source>
        <dbReference type="ARBA" id="ARBA00023027"/>
    </source>
</evidence>
<dbReference type="Pfam" id="PF22461">
    <property type="entry name" value="SLBB_2"/>
    <property type="match status" value="1"/>
</dbReference>
<comment type="catalytic activity">
    <reaction evidence="13 14">
        <text>a quinone + NADH + 5 H(+)(in) = a quinol + NAD(+) + 4 H(+)(out)</text>
        <dbReference type="Rhea" id="RHEA:57888"/>
        <dbReference type="ChEBI" id="CHEBI:15378"/>
        <dbReference type="ChEBI" id="CHEBI:24646"/>
        <dbReference type="ChEBI" id="CHEBI:57540"/>
        <dbReference type="ChEBI" id="CHEBI:57945"/>
        <dbReference type="ChEBI" id="CHEBI:132124"/>
    </reaction>
</comment>
<dbReference type="EC" id="7.1.1.-" evidence="14"/>
<evidence type="ECO:0000313" key="16">
    <source>
        <dbReference type="EMBL" id="AKE52995.1"/>
    </source>
</evidence>
<name>A0A0F6TRX2_9GAMM</name>
<dbReference type="KEGG" id="kge:TQ33_2066"/>
<evidence type="ECO:0000259" key="15">
    <source>
        <dbReference type="SMART" id="SM00928"/>
    </source>
</evidence>
<evidence type="ECO:0000256" key="7">
    <source>
        <dbReference type="ARBA" id="ARBA00022719"/>
    </source>
</evidence>
<dbReference type="FunFam" id="3.10.20.600:FF:000003">
    <property type="entry name" value="NADH-quinone oxidoreductase subunit F"/>
    <property type="match status" value="1"/>
</dbReference>
<comment type="similarity">
    <text evidence="3 14">Belongs to the complex I 51 kDa subunit family.</text>
</comment>
<dbReference type="InterPro" id="IPR011538">
    <property type="entry name" value="Nuo51_FMN-bd"/>
</dbReference>
<dbReference type="SUPFAM" id="SSF142984">
    <property type="entry name" value="Nqo1 middle domain-like"/>
    <property type="match status" value="1"/>
</dbReference>
<dbReference type="InterPro" id="IPR011537">
    <property type="entry name" value="NADH-UbQ_OxRdtase_suF"/>
</dbReference>
<dbReference type="PANTHER" id="PTHR11780:SF10">
    <property type="entry name" value="NADH DEHYDROGENASE [UBIQUINONE] FLAVOPROTEIN 1, MITOCHONDRIAL"/>
    <property type="match status" value="1"/>
</dbReference>
<dbReference type="Pfam" id="PF01512">
    <property type="entry name" value="Complex1_51K"/>
    <property type="match status" value="1"/>
</dbReference>
<dbReference type="GO" id="GO:0045333">
    <property type="term" value="P:cellular respiration"/>
    <property type="evidence" value="ECO:0007669"/>
    <property type="project" value="TreeGrafter"/>
</dbReference>
<dbReference type="GO" id="GO:0010181">
    <property type="term" value="F:FMN binding"/>
    <property type="evidence" value="ECO:0007669"/>
    <property type="project" value="InterPro"/>
</dbReference>
<evidence type="ECO:0000256" key="2">
    <source>
        <dbReference type="ARBA" id="ARBA00001966"/>
    </source>
</evidence>
<dbReference type="PROSITE" id="PS00644">
    <property type="entry name" value="COMPLEX1_51K_1"/>
    <property type="match status" value="1"/>
</dbReference>
<dbReference type="InterPro" id="IPR054765">
    <property type="entry name" value="SLBB_dom"/>
</dbReference>
<keyword evidence="5 14" id="KW-0285">Flavoprotein</keyword>
<protein>
    <recommendedName>
        <fullName evidence="14">NADH-quinone oxidoreductase subunit F</fullName>
        <ecNumber evidence="14">7.1.1.-</ecNumber>
    </recommendedName>
</protein>
<dbReference type="InterPro" id="IPR037207">
    <property type="entry name" value="Nuop51_4Fe4S-bd_sf"/>
</dbReference>
<evidence type="ECO:0000313" key="17">
    <source>
        <dbReference type="Proteomes" id="UP000034071"/>
    </source>
</evidence>
<evidence type="ECO:0000256" key="11">
    <source>
        <dbReference type="ARBA" id="ARBA00023014"/>
    </source>
</evidence>
<dbReference type="PATRIC" id="fig|914150.5.peg.2095"/>
<comment type="cofactor">
    <cofactor evidence="2 14">
        <name>[4Fe-4S] cluster</name>
        <dbReference type="ChEBI" id="CHEBI:49883"/>
    </cofactor>
</comment>